<sequence length="49" mass="5252">MMGEQRRPQRAQLMAPTQSRAVSVSGSHHVAPSLLSTSFTHSASSVTSR</sequence>
<keyword evidence="3" id="KW-1185">Reference proteome</keyword>
<evidence type="ECO:0000313" key="2">
    <source>
        <dbReference type="EMBL" id="PIO56767.1"/>
    </source>
</evidence>
<evidence type="ECO:0000313" key="3">
    <source>
        <dbReference type="Proteomes" id="UP000230423"/>
    </source>
</evidence>
<evidence type="ECO:0000256" key="1">
    <source>
        <dbReference type="SAM" id="MobiDB-lite"/>
    </source>
</evidence>
<feature type="region of interest" description="Disordered" evidence="1">
    <location>
        <begin position="1"/>
        <end position="29"/>
    </location>
</feature>
<name>A0A2G9TFN7_TELCI</name>
<organism evidence="2 3">
    <name type="scientific">Teladorsagia circumcincta</name>
    <name type="common">Brown stomach worm</name>
    <name type="synonym">Ostertagia circumcincta</name>
    <dbReference type="NCBI Taxonomy" id="45464"/>
    <lineage>
        <taxon>Eukaryota</taxon>
        <taxon>Metazoa</taxon>
        <taxon>Ecdysozoa</taxon>
        <taxon>Nematoda</taxon>
        <taxon>Chromadorea</taxon>
        <taxon>Rhabditida</taxon>
        <taxon>Rhabditina</taxon>
        <taxon>Rhabditomorpha</taxon>
        <taxon>Strongyloidea</taxon>
        <taxon>Trichostrongylidae</taxon>
        <taxon>Teladorsagia</taxon>
    </lineage>
</organism>
<dbReference type="AlphaFoldDB" id="A0A2G9TFN7"/>
<dbReference type="Proteomes" id="UP000230423">
    <property type="component" value="Unassembled WGS sequence"/>
</dbReference>
<gene>
    <name evidence="2" type="ORF">TELCIR_21832</name>
</gene>
<proteinExistence type="predicted"/>
<dbReference type="OrthoDB" id="6500128at2759"/>
<protein>
    <submittedName>
        <fullName evidence="2">Uncharacterized protein</fullName>
    </submittedName>
</protein>
<dbReference type="EMBL" id="KZ372992">
    <property type="protein sequence ID" value="PIO56767.1"/>
    <property type="molecule type" value="Genomic_DNA"/>
</dbReference>
<reference evidence="2 3" key="1">
    <citation type="submission" date="2015-09" db="EMBL/GenBank/DDBJ databases">
        <title>Draft genome of the parasitic nematode Teladorsagia circumcincta isolate WARC Sus (inbred).</title>
        <authorList>
            <person name="Mitreva M."/>
        </authorList>
    </citation>
    <scope>NUCLEOTIDE SEQUENCE [LARGE SCALE GENOMIC DNA]</scope>
    <source>
        <strain evidence="2 3">S</strain>
    </source>
</reference>
<feature type="compositionally biased region" description="Polar residues" evidence="1">
    <location>
        <begin position="15"/>
        <end position="26"/>
    </location>
</feature>
<accession>A0A2G9TFN7</accession>